<comment type="caution">
    <text evidence="2">The sequence shown here is derived from an EMBL/GenBank/DDBJ whole genome shotgun (WGS) entry which is preliminary data.</text>
</comment>
<evidence type="ECO:0000313" key="3">
    <source>
        <dbReference type="Proteomes" id="UP001054945"/>
    </source>
</evidence>
<feature type="transmembrane region" description="Helical" evidence="1">
    <location>
        <begin position="137"/>
        <end position="161"/>
    </location>
</feature>
<dbReference type="Proteomes" id="UP001054945">
    <property type="component" value="Unassembled WGS sequence"/>
</dbReference>
<protein>
    <submittedName>
        <fullName evidence="2">Uncharacterized protein</fullName>
    </submittedName>
</protein>
<dbReference type="EMBL" id="BPLR01001864">
    <property type="protein sequence ID" value="GIX67279.1"/>
    <property type="molecule type" value="Genomic_DNA"/>
</dbReference>
<keyword evidence="1" id="KW-0472">Membrane</keyword>
<evidence type="ECO:0000313" key="2">
    <source>
        <dbReference type="EMBL" id="GIX67279.1"/>
    </source>
</evidence>
<accession>A0AAV4M5H0</accession>
<evidence type="ECO:0000256" key="1">
    <source>
        <dbReference type="SAM" id="Phobius"/>
    </source>
</evidence>
<keyword evidence="1" id="KW-0812">Transmembrane</keyword>
<sequence>MSQRTSIAKIFISNTIPAGSISYIISQKNVHSQGFHIQDHFCQIHIHIQHSVRGQDQQKVQEVHLVEKRRVELPPGVRIVGDHVDSSRILVGGSWLVGLDLSSESGTVSDVVDLSGDALVVGETVVSYNYSGTVSGFFSVLFTVVVLDGVSELVGLGLMNLQKRKID</sequence>
<keyword evidence="1" id="KW-1133">Transmembrane helix</keyword>
<reference evidence="2 3" key="1">
    <citation type="submission" date="2021-06" db="EMBL/GenBank/DDBJ databases">
        <title>Caerostris extrusa draft genome.</title>
        <authorList>
            <person name="Kono N."/>
            <person name="Arakawa K."/>
        </authorList>
    </citation>
    <scope>NUCLEOTIDE SEQUENCE [LARGE SCALE GENOMIC DNA]</scope>
</reference>
<dbReference type="AlphaFoldDB" id="A0AAV4M5H0"/>
<keyword evidence="3" id="KW-1185">Reference proteome</keyword>
<gene>
    <name evidence="2" type="ORF">CEXT_791371</name>
</gene>
<name>A0AAV4M5H0_CAEEX</name>
<proteinExistence type="predicted"/>
<organism evidence="2 3">
    <name type="scientific">Caerostris extrusa</name>
    <name type="common">Bark spider</name>
    <name type="synonym">Caerostris bankana</name>
    <dbReference type="NCBI Taxonomy" id="172846"/>
    <lineage>
        <taxon>Eukaryota</taxon>
        <taxon>Metazoa</taxon>
        <taxon>Ecdysozoa</taxon>
        <taxon>Arthropoda</taxon>
        <taxon>Chelicerata</taxon>
        <taxon>Arachnida</taxon>
        <taxon>Araneae</taxon>
        <taxon>Araneomorphae</taxon>
        <taxon>Entelegynae</taxon>
        <taxon>Araneoidea</taxon>
        <taxon>Araneidae</taxon>
        <taxon>Caerostris</taxon>
    </lineage>
</organism>